<feature type="compositionally biased region" description="Basic and acidic residues" evidence="1">
    <location>
        <begin position="2761"/>
        <end position="2777"/>
    </location>
</feature>
<feature type="compositionally biased region" description="Polar residues" evidence="1">
    <location>
        <begin position="2747"/>
        <end position="2760"/>
    </location>
</feature>
<dbReference type="OrthoDB" id="421175at2759"/>
<reference evidence="4" key="1">
    <citation type="submission" date="2019-06" db="EMBL/GenBank/DDBJ databases">
        <authorList>
            <person name="Zheng W."/>
        </authorList>
    </citation>
    <scope>NUCLEOTIDE SEQUENCE</scope>
    <source>
        <strain evidence="4">QDHG01</strain>
    </source>
</reference>
<evidence type="ECO:0000259" key="3">
    <source>
        <dbReference type="Pfam" id="PF26010"/>
    </source>
</evidence>
<feature type="region of interest" description="Disordered" evidence="1">
    <location>
        <begin position="2976"/>
        <end position="3007"/>
    </location>
</feature>
<evidence type="ECO:0000313" key="4">
    <source>
        <dbReference type="EMBL" id="TNV88047.1"/>
    </source>
</evidence>
<dbReference type="PANTHER" id="PTHR31513">
    <property type="entry name" value="EPHRIN TYPE-B RECEPTOR"/>
    <property type="match status" value="1"/>
</dbReference>
<gene>
    <name evidence="4" type="ORF">FGO68_gene7075</name>
</gene>
<feature type="transmembrane region" description="Helical" evidence="2">
    <location>
        <begin position="2283"/>
        <end position="2301"/>
    </location>
</feature>
<dbReference type="PANTHER" id="PTHR31513:SF2">
    <property type="entry name" value="MRAZ"/>
    <property type="match status" value="1"/>
</dbReference>
<feature type="transmembrane region" description="Helical" evidence="2">
    <location>
        <begin position="2900"/>
        <end position="2922"/>
    </location>
</feature>
<dbReference type="Proteomes" id="UP000785679">
    <property type="component" value="Unassembled WGS sequence"/>
</dbReference>
<protein>
    <recommendedName>
        <fullName evidence="3">DUF8003 domain-containing protein</fullName>
    </recommendedName>
</protein>
<feature type="transmembrane region" description="Helical" evidence="2">
    <location>
        <begin position="2835"/>
        <end position="2858"/>
    </location>
</feature>
<dbReference type="PROSITE" id="PS51257">
    <property type="entry name" value="PROKAR_LIPOPROTEIN"/>
    <property type="match status" value="1"/>
</dbReference>
<evidence type="ECO:0000313" key="5">
    <source>
        <dbReference type="Proteomes" id="UP000785679"/>
    </source>
</evidence>
<feature type="transmembrane region" description="Helical" evidence="2">
    <location>
        <begin position="2928"/>
        <end position="2944"/>
    </location>
</feature>
<evidence type="ECO:0000256" key="1">
    <source>
        <dbReference type="SAM" id="MobiDB-lite"/>
    </source>
</evidence>
<keyword evidence="2" id="KW-1133">Transmembrane helix</keyword>
<organism evidence="4 5">
    <name type="scientific">Halteria grandinella</name>
    <dbReference type="NCBI Taxonomy" id="5974"/>
    <lineage>
        <taxon>Eukaryota</taxon>
        <taxon>Sar</taxon>
        <taxon>Alveolata</taxon>
        <taxon>Ciliophora</taxon>
        <taxon>Intramacronucleata</taxon>
        <taxon>Spirotrichea</taxon>
        <taxon>Stichotrichia</taxon>
        <taxon>Sporadotrichida</taxon>
        <taxon>Halteriidae</taxon>
        <taxon>Halteria</taxon>
    </lineage>
</organism>
<feature type="transmembrane region" description="Helical" evidence="2">
    <location>
        <begin position="2864"/>
        <end position="2888"/>
    </location>
</feature>
<name>A0A8J8P6N0_HALGN</name>
<keyword evidence="2" id="KW-0472">Membrane</keyword>
<keyword evidence="2" id="KW-0812">Transmembrane</keyword>
<feature type="region of interest" description="Disordered" evidence="1">
    <location>
        <begin position="2732"/>
        <end position="2783"/>
    </location>
</feature>
<comment type="caution">
    <text evidence="4">The sequence shown here is derived from an EMBL/GenBank/DDBJ whole genome shotgun (WGS) entry which is preliminary data.</text>
</comment>
<dbReference type="Pfam" id="PF26010">
    <property type="entry name" value="DUF8003"/>
    <property type="match status" value="1"/>
</dbReference>
<dbReference type="InterPro" id="IPR058316">
    <property type="entry name" value="DUF8003"/>
</dbReference>
<keyword evidence="5" id="KW-1185">Reference proteome</keyword>
<evidence type="ECO:0000256" key="2">
    <source>
        <dbReference type="SAM" id="Phobius"/>
    </source>
</evidence>
<feature type="domain" description="DUF8003" evidence="3">
    <location>
        <begin position="2199"/>
        <end position="2263"/>
    </location>
</feature>
<accession>A0A8J8P6N0</accession>
<feature type="compositionally biased region" description="Acidic residues" evidence="1">
    <location>
        <begin position="2732"/>
        <end position="2741"/>
    </location>
</feature>
<proteinExistence type="predicted"/>
<dbReference type="EMBL" id="RRYP01000084">
    <property type="protein sequence ID" value="TNV88047.1"/>
    <property type="molecule type" value="Genomic_DNA"/>
</dbReference>
<sequence>MYFTRSKLNCQTNIGTACTIHFILKSDQPRRLHLLEGSVFSGEQVIIQADNATLYLDQSSRIDASGKSDENNGTQSGVGASFVGDGGTCGVSAKSKAYARYNTVPVINAVNGQVARTAVAGQLGSQGTAKDASTNGGGRVIIIVDSLKLEGKSEKIAANGYPLQNTTVSAKNGGSGGYIYIKVNHRFNKSSVEPGSKIAANGGFGLSGGLGGSGGIIILEKLALTAEFMAAQPGMTLNVDASVDNRWASGCKNGAPGTIYSLDLDVLTVNKDGNYTTKPVYLYGNKTKQIEIKTLDLKNQARIVLNDTTQLFIGLQLRCNFNSSISMGGSMQPSFTMRPGILTTIDQTTQFNFQLAQSVQISSPYQLNFMATNLTFLSKLNITANSISIFGPLKPLQTPLDGSSLRLKSTTGDIILRGSRKLASQQISINSAKNLIFDPQGQDLLLSTVETPLLQSSSKQLAQYFPGELPDTNEVDFSLYLSAGLQLNFTESPGNLTVVTSRLGINARNISSSLKTSIETKFVPPTYETSMDINCAGSVRFEKYVKIRSIKVAIGGDEISFNGGLVSSYSNVTRSQSVRILQQIREEDFYKSNFTLYSKSRSIVIQDANKTVTSSINYNTVEIKSKDGGNGSIYINNLQVYFNINLQSQGNLTLKNSQMFSTDHTQVYFASKYSMDIANNTIQGQNVKIIGYEARYMNFTNNTMQVESGGLSIIQVAGSSAMFIDTQILCQGIVGFAMQGSINASNLNITQDTFQSLAIVSYSSILIARANITTLGSYMQAYGGDVQLIGISINSSDYIRVRANTNAIIVNANLTAKGESLIVSDNAGVRLENGYLNQSLTSAQGITVNATVSIFMVSFPAQGKSIAIMSAIQDINLVGSKITMSGGALFQSNASGNILLTSSPITTKGSIEIQGQGQILATFSDMTTNSMGTVTINGTSSFTISDITINCTQSYIQSLGYLASMAVTNVNIYAFESVNIIATQVMSASQTKIISLGPININVTTIAAKFDNCVLNSSDTIQVYSGYTIGLHYVQIYAKKAILQTTSELLFMKALLNTSESIKVDTTYGPINLVSTQLTTKGNIQMYSKNGSISLSEGLLNSTSLTSLIEIFAGKSIDMSIMTIYGAEDLRIRNQNGYMKWNQCYINASSTVNISSEATELGVDNGALTFTDPSINGIGISKPDVQIQATILALSGLATINAKTAKLIARQSLKSSQFLEITVFEQQYLNGDSPKALDDYQLILRADGGSVSLISGELLGWNTLIQSSDVTQLTSTSFKRYSDSLISIVDLRAGGKVSLNTVSFNAAHVSIDGFDDLTLGGLVVNTTTIGYPKKAISRYSLSIQSRIGMIWITYNHVNFNVRDLYLYASTDIKIESELSILLPRESLQLIPSTSINITAEGALILGDILQLQGSVISLTGLQSATFDNIEVSSFNSTNKNVTYPLTVRSEGTINCRICRFQAEGALNIEAADIGVTEMLSVQGDAKWDVSKGNYHPSLLINVTNGNVSADDTSIVYLAAPQIVLNVPNGNVSLTKAEIIATTQVLPLNSFRTFHLIATKGNSYLADLDISAFTIFASFDSVLLSNVKLSATGILDDTQHNIEIQALQHLHSQTSLSLTGGKILLNATTGIQLLDQSSLFSNLSLISYRPLPNLEAYYTEIDLRSQGLIYLSNSNVTATNTIKIWGTGNQSEIRIGQSQIDSNYSVQMESQGNLWIVNSSTVTAKKVELTSWQLMQLSDDVTIRNREGADTQNETSISIYANDAFQSRDFSIRKFWRVDIDSNNSVIIGRGVYKVHRLDVKARAYLKSSNLSVSYSGSVFLSSNNVTLKNSSYHIDVFATRGTKTSIRLIAYYYLQVVEQSSLKAASLFLKSDLGLSISQSEIDSVTQNTCNMKKPQEDTLFYCIKKGSLDRDITEAKFLKAFRQQYPGLGDVSRINDTFKHIEQNYTTYIVSYGQIGMLESKISGPRIGTCSTNLVLKNSTLDTSGRGCPTDTGLGKGLSTLGCAGSGASHAGIGGYGARNTTLTDDCTATYPTAYLTRETDAQFEGSGGASGGNYSRGGNGGGMVWMSSANRMRILRDSYVMAEGIDGYQNKEVPSDEVLVGAGGGSGGSIQILTTELEGQGLVSVKGGKGSLGGGGGGSGGRIVFNILGNYLADFATKATYSWDGTIVLKPGDQGDATSTELDYGSTNIASNGTEYHPMCLAGYSGAFCKPCPVGTYKYGYSYGRCLPCENKPVNAFYTDKAVHTAYCPYECNDGLAKAEKNPDCLSHVELQVQDYLGDSYFVPVILGVFLFLVIIQWIRLIQKKSSLLASTDPIRQMQIDLDGVDDSDLGLQSITASTFVRYHVYRLYLMGMNLGQLPWQVPTDDIPLSALNEQDGERLEQLVASNGKGTALLRWNACQKVTYFILSIIYPPLASSYLISVQRQKQRLLASTLLKGMPQDFWGNHLGNQSLRLNSTATSQNQGFIDFVDFSKTFNPETYKGPRLPVVCMVQGTGTFEQPYSLDLNNDPLLQSLSFMHKTYKKQLPLFLYNLNSLLNKFNLHKFTGLVLRDLDTILEHLENVGNRRMFNPSGVHVTLYLFVNEYSKRDGSQLKRKSFPIDAKLFQAFPQTFKLLIRYLKYKIMRMNLTGVLTSCDQRTVEIKFGLVFTKLSQSKLQKNLELERIIKSNISKFERKETKEEQKDGLLQSLNRAESNYTDTVAPKNFSIQRQDTMVDDFFDDEDYEGDFMDQEEEENDDDNQAMKPINQTDEQQRNSITRKNSERRASLKNEPDRKRAFSLSKKSAKSLEAAIKKQRTSLKHRCTRLMSYFYSIFLIAMKHQSKPPVLNSGNYKVYFWLSLLISIDILVSLSFGFHILYPTPSLTPLVITYVLVYPLLPILSIMLGLLSTLSGSISIMRLYIRVNACLCLVNYPATIALSSVSQSEQVFFILELFILFFLKVLIQFTTARIIADFASPHFASNQQKIVALQAKANSGYSASGGPEEDVKKSADLSSYGVNDEPIDTD</sequence>